<evidence type="ECO:0000313" key="2">
    <source>
        <dbReference type="EMBL" id="KAK3769964.1"/>
    </source>
</evidence>
<protein>
    <submittedName>
        <fullName evidence="2">Uncharacterized protein</fullName>
    </submittedName>
</protein>
<organism evidence="2 3">
    <name type="scientific">Elysia crispata</name>
    <name type="common">lettuce slug</name>
    <dbReference type="NCBI Taxonomy" id="231223"/>
    <lineage>
        <taxon>Eukaryota</taxon>
        <taxon>Metazoa</taxon>
        <taxon>Spiralia</taxon>
        <taxon>Lophotrochozoa</taxon>
        <taxon>Mollusca</taxon>
        <taxon>Gastropoda</taxon>
        <taxon>Heterobranchia</taxon>
        <taxon>Euthyneura</taxon>
        <taxon>Panpulmonata</taxon>
        <taxon>Sacoglossa</taxon>
        <taxon>Placobranchoidea</taxon>
        <taxon>Plakobranchidae</taxon>
        <taxon>Elysia</taxon>
    </lineage>
</organism>
<name>A0AAE1DGM2_9GAST</name>
<dbReference type="Proteomes" id="UP001283361">
    <property type="component" value="Unassembled WGS sequence"/>
</dbReference>
<keyword evidence="3" id="KW-1185">Reference proteome</keyword>
<feature type="region of interest" description="Disordered" evidence="1">
    <location>
        <begin position="51"/>
        <end position="71"/>
    </location>
</feature>
<comment type="caution">
    <text evidence="2">The sequence shown here is derived from an EMBL/GenBank/DDBJ whole genome shotgun (WGS) entry which is preliminary data.</text>
</comment>
<evidence type="ECO:0000256" key="1">
    <source>
        <dbReference type="SAM" id="MobiDB-lite"/>
    </source>
</evidence>
<proteinExistence type="predicted"/>
<gene>
    <name evidence="2" type="ORF">RRG08_065156</name>
</gene>
<feature type="region of interest" description="Disordered" evidence="1">
    <location>
        <begin position="1"/>
        <end position="22"/>
    </location>
</feature>
<evidence type="ECO:0000313" key="3">
    <source>
        <dbReference type="Proteomes" id="UP001283361"/>
    </source>
</evidence>
<sequence>MISVSRLAPVESAENNDFSLPPRSRGVCRRTMISVSTLICGPRRLAPVESAPENNDFILPPRSRGVCTTEQ</sequence>
<reference evidence="2" key="1">
    <citation type="journal article" date="2023" name="G3 (Bethesda)">
        <title>A reference genome for the long-term kleptoplast-retaining sea slug Elysia crispata morphotype clarki.</title>
        <authorList>
            <person name="Eastman K.E."/>
            <person name="Pendleton A.L."/>
            <person name="Shaikh M.A."/>
            <person name="Suttiyut T."/>
            <person name="Ogas R."/>
            <person name="Tomko P."/>
            <person name="Gavelis G."/>
            <person name="Widhalm J.R."/>
            <person name="Wisecaver J.H."/>
        </authorList>
    </citation>
    <scope>NUCLEOTIDE SEQUENCE</scope>
    <source>
        <strain evidence="2">ECLA1</strain>
    </source>
</reference>
<accession>A0AAE1DGM2</accession>
<dbReference type="EMBL" id="JAWDGP010003873">
    <property type="protein sequence ID" value="KAK3769964.1"/>
    <property type="molecule type" value="Genomic_DNA"/>
</dbReference>
<dbReference type="AlphaFoldDB" id="A0AAE1DGM2"/>